<comment type="caution">
    <text evidence="1">The sequence shown here is derived from an EMBL/GenBank/DDBJ whole genome shotgun (WGS) entry which is preliminary data.</text>
</comment>
<organism evidence="1 2">
    <name type="scientific">Nonlabens tegetincola</name>
    <dbReference type="NCBI Taxonomy" id="323273"/>
    <lineage>
        <taxon>Bacteria</taxon>
        <taxon>Pseudomonadati</taxon>
        <taxon>Bacteroidota</taxon>
        <taxon>Flavobacteriia</taxon>
        <taxon>Flavobacteriales</taxon>
        <taxon>Flavobacteriaceae</taxon>
        <taxon>Nonlabens</taxon>
    </lineage>
</organism>
<dbReference type="RefSeq" id="WP_042279456.1">
    <property type="nucleotide sequence ID" value="NZ_BBML01000006.1"/>
</dbReference>
<gene>
    <name evidence="1" type="ORF">JCM19294_242</name>
</gene>
<reference evidence="1" key="1">
    <citation type="journal article" date="2014" name="Genome Announc.">
        <title>Draft Genome Sequences of Marine Flavobacterium Nonlabens Strains NR17, NR24, NR27, NR32, NR33, and Ara13.</title>
        <authorList>
            <person name="Nakanishi M."/>
            <person name="Meirelles P."/>
            <person name="Suzuki R."/>
            <person name="Takatani N."/>
            <person name="Mino S."/>
            <person name="Suda W."/>
            <person name="Oshima K."/>
            <person name="Hattori M."/>
            <person name="Ohkuma M."/>
            <person name="Hosokawa M."/>
            <person name="Miyashita K."/>
            <person name="Thompson F.L."/>
            <person name="Niwa A."/>
            <person name="Sawabe T."/>
            <person name="Sawabe T."/>
        </authorList>
    </citation>
    <scope>NUCLEOTIDE SEQUENCE [LARGE SCALE GENOMIC DNA]</scope>
    <source>
        <strain evidence="1">JCM 19294</strain>
    </source>
</reference>
<name>A0A090QQD1_9FLAO</name>
<dbReference type="Proteomes" id="UP000029221">
    <property type="component" value="Unassembled WGS sequence"/>
</dbReference>
<evidence type="ECO:0000313" key="2">
    <source>
        <dbReference type="Proteomes" id="UP000029221"/>
    </source>
</evidence>
<proteinExistence type="predicted"/>
<evidence type="ECO:0000313" key="1">
    <source>
        <dbReference type="EMBL" id="GAK97706.1"/>
    </source>
</evidence>
<dbReference type="AlphaFoldDB" id="A0A090QQD1"/>
<dbReference type="EMBL" id="BBML01000006">
    <property type="protein sequence ID" value="GAK97706.1"/>
    <property type="molecule type" value="Genomic_DNA"/>
</dbReference>
<accession>A0A090QQD1</accession>
<protein>
    <submittedName>
        <fullName evidence="1">Uncharacterized protein</fullName>
    </submittedName>
</protein>
<keyword evidence="2" id="KW-1185">Reference proteome</keyword>
<sequence>MNKITFLLFVFIGTIGFSQSMPIDFEVAEDDAWGAFNGTVATVLQDPTDASNTVLEMIGAGVDFDGAALNLDTYVDLSDDANNTISLRIWLQMPLLEHIY</sequence>